<keyword evidence="2" id="KW-0560">Oxidoreductase</keyword>
<dbReference type="Gene3D" id="3.40.50.720">
    <property type="entry name" value="NAD(P)-binding Rossmann-like Domain"/>
    <property type="match status" value="1"/>
</dbReference>
<dbReference type="PANTHER" id="PTHR48107:SF7">
    <property type="entry name" value="RE15974P"/>
    <property type="match status" value="1"/>
</dbReference>
<dbReference type="Proteomes" id="UP000006620">
    <property type="component" value="Chromosome"/>
</dbReference>
<dbReference type="InterPro" id="IPR036291">
    <property type="entry name" value="NAD(P)-bd_dom_sf"/>
</dbReference>
<evidence type="ECO:0000256" key="1">
    <source>
        <dbReference type="ARBA" id="ARBA00006484"/>
    </source>
</evidence>
<dbReference type="KEGG" id="pms:KNP414_04655"/>
<name>F8FDY5_PAEMK</name>
<reference evidence="4" key="1">
    <citation type="submission" date="2011-06" db="EMBL/GenBank/DDBJ databases">
        <title>Complete genome sequence of Paenibacillus mucilaginosus KNP414.</title>
        <authorList>
            <person name="Wang J."/>
            <person name="Hu S."/>
            <person name="Hu X."/>
            <person name="Zhang B."/>
            <person name="Dong D."/>
            <person name="Zhang S."/>
            <person name="Zhao K."/>
            <person name="Wu D."/>
        </authorList>
    </citation>
    <scope>NUCLEOTIDE SEQUENCE [LARGE SCALE GENOMIC DNA]</scope>
    <source>
        <strain evidence="4">KNP414</strain>
    </source>
</reference>
<evidence type="ECO:0000256" key="2">
    <source>
        <dbReference type="ARBA" id="ARBA00023002"/>
    </source>
</evidence>
<dbReference type="EMBL" id="CP002869">
    <property type="protein sequence ID" value="AEI43185.1"/>
    <property type="molecule type" value="Genomic_DNA"/>
</dbReference>
<organism evidence="3 4">
    <name type="scientific">Paenibacillus mucilaginosus (strain KNP414)</name>
    <dbReference type="NCBI Taxonomy" id="1036673"/>
    <lineage>
        <taxon>Bacteria</taxon>
        <taxon>Bacillati</taxon>
        <taxon>Bacillota</taxon>
        <taxon>Bacilli</taxon>
        <taxon>Bacillales</taxon>
        <taxon>Paenibacillaceae</taxon>
        <taxon>Paenibacillus</taxon>
    </lineage>
</organism>
<dbReference type="InterPro" id="IPR002347">
    <property type="entry name" value="SDR_fam"/>
</dbReference>
<dbReference type="SUPFAM" id="SSF51735">
    <property type="entry name" value="NAD(P)-binding Rossmann-fold domains"/>
    <property type="match status" value="1"/>
</dbReference>
<evidence type="ECO:0000313" key="3">
    <source>
        <dbReference type="EMBL" id="AEI43185.1"/>
    </source>
</evidence>
<reference evidence="3 4" key="2">
    <citation type="journal article" date="2013" name="Genome Announc.">
        <title>Genome Sequence of Growth-Improving Paenibacillus mucilaginosus Strain KNP414.</title>
        <authorList>
            <person name="Lu J.J."/>
            <person name="Wang J.F."/>
            <person name="Hu X.F."/>
        </authorList>
    </citation>
    <scope>NUCLEOTIDE SEQUENCE [LARGE SCALE GENOMIC DNA]</scope>
    <source>
        <strain evidence="3 4">KNP414</strain>
    </source>
</reference>
<dbReference type="Pfam" id="PF00106">
    <property type="entry name" value="adh_short"/>
    <property type="match status" value="1"/>
</dbReference>
<dbReference type="PANTHER" id="PTHR48107">
    <property type="entry name" value="NADPH-DEPENDENT ALDEHYDE REDUCTASE-LIKE PROTEIN, CHLOROPLASTIC-RELATED"/>
    <property type="match status" value="1"/>
</dbReference>
<proteinExistence type="inferred from homology"/>
<gene>
    <name evidence="3" type="ordered locus">KNP414_04655</name>
</gene>
<dbReference type="GO" id="GO:0016614">
    <property type="term" value="F:oxidoreductase activity, acting on CH-OH group of donors"/>
    <property type="evidence" value="ECO:0007669"/>
    <property type="project" value="UniProtKB-ARBA"/>
</dbReference>
<sequence>MPDNQTLQGKVAIVTGASRGIGRTIAEQLSELGAKVIINYASSPQKAEEVVRSIRSKGGEAAAVQADLSRVPEVEALFPPDAGDLRANRHPHQ</sequence>
<dbReference type="HOGENOM" id="CLU_010194_2_19_9"/>
<evidence type="ECO:0000313" key="4">
    <source>
        <dbReference type="Proteomes" id="UP000006620"/>
    </source>
</evidence>
<accession>F8FDY5</accession>
<dbReference type="PATRIC" id="fig|1036673.3.peg.4283"/>
<dbReference type="AlphaFoldDB" id="F8FDY5"/>
<comment type="similarity">
    <text evidence="1">Belongs to the short-chain dehydrogenases/reductases (SDR) family.</text>
</comment>
<protein>
    <submittedName>
        <fullName evidence="3">Short-chain dehydrogenase/reductase SDR</fullName>
    </submittedName>
</protein>